<dbReference type="Gene3D" id="3.40.30.10">
    <property type="entry name" value="Glutaredoxin"/>
    <property type="match status" value="1"/>
</dbReference>
<dbReference type="InterPro" id="IPR036249">
    <property type="entry name" value="Thioredoxin-like_sf"/>
</dbReference>
<comment type="caution">
    <text evidence="1">The sequence shown here is derived from an EMBL/GenBank/DDBJ whole genome shotgun (WGS) entry which is preliminary data.</text>
</comment>
<sequence>MRYVFIEIMNRLRPARRKWTTRTPAWQRREQGLPLGSLFPEFTLYTGEIVRPADKTWMIVLFLSTTCRSCLDILPRLNAFGENRLNQRVALCIQGEVTEVKTILEEHQIGLPFLLYDSVQKEKFNVSLFPYLYLLSGGGLVVSKGTVRDAKELELWLNTDGDRMPIDEREGEGA</sequence>
<dbReference type="Proteomes" id="UP001306950">
    <property type="component" value="Unassembled WGS sequence"/>
</dbReference>
<organism evidence="1 2">
    <name type="scientific">Paenibacillus haidiansis</name>
    <dbReference type="NCBI Taxonomy" id="1574488"/>
    <lineage>
        <taxon>Bacteria</taxon>
        <taxon>Bacillati</taxon>
        <taxon>Bacillota</taxon>
        <taxon>Bacilli</taxon>
        <taxon>Bacillales</taxon>
        <taxon>Paenibacillaceae</taxon>
        <taxon>Paenibacillus</taxon>
    </lineage>
</organism>
<dbReference type="RefSeq" id="WP_331848403.1">
    <property type="nucleotide sequence ID" value="NZ_JAZHPZ010000013.1"/>
</dbReference>
<evidence type="ECO:0000313" key="1">
    <source>
        <dbReference type="EMBL" id="MEF2968191.1"/>
    </source>
</evidence>
<gene>
    <name evidence="1" type="ORF">V3851_20375</name>
</gene>
<protein>
    <recommendedName>
        <fullName evidence="3">TlpA family protein disulfide reductase</fullName>
    </recommendedName>
</protein>
<accession>A0ABU7VY76</accession>
<dbReference type="EMBL" id="JAZHPZ010000013">
    <property type="protein sequence ID" value="MEF2968191.1"/>
    <property type="molecule type" value="Genomic_DNA"/>
</dbReference>
<proteinExistence type="predicted"/>
<evidence type="ECO:0008006" key="3">
    <source>
        <dbReference type="Google" id="ProtNLM"/>
    </source>
</evidence>
<dbReference type="SUPFAM" id="SSF52833">
    <property type="entry name" value="Thioredoxin-like"/>
    <property type="match status" value="1"/>
</dbReference>
<keyword evidence="2" id="KW-1185">Reference proteome</keyword>
<name>A0ABU7VY76_9BACL</name>
<evidence type="ECO:0000313" key="2">
    <source>
        <dbReference type="Proteomes" id="UP001306950"/>
    </source>
</evidence>
<reference evidence="1 2" key="1">
    <citation type="submission" date="2024-02" db="EMBL/GenBank/DDBJ databases">
        <title>A nitrogen-fixing paenibacillus bacterium.</title>
        <authorList>
            <person name="Zhang W.L."/>
            <person name="Chen S.F."/>
        </authorList>
    </citation>
    <scope>NUCLEOTIDE SEQUENCE [LARGE SCALE GENOMIC DNA]</scope>
    <source>
        <strain evidence="1 2">M1</strain>
    </source>
</reference>